<dbReference type="InterPro" id="IPR023797">
    <property type="entry name" value="RNA3'_phos_cyclase_dom"/>
</dbReference>
<dbReference type="Proteomes" id="UP000799424">
    <property type="component" value="Unassembled WGS sequence"/>
</dbReference>
<organism evidence="2 3">
    <name type="scientific">Ophiobolus disseminans</name>
    <dbReference type="NCBI Taxonomy" id="1469910"/>
    <lineage>
        <taxon>Eukaryota</taxon>
        <taxon>Fungi</taxon>
        <taxon>Dikarya</taxon>
        <taxon>Ascomycota</taxon>
        <taxon>Pezizomycotina</taxon>
        <taxon>Dothideomycetes</taxon>
        <taxon>Pleosporomycetidae</taxon>
        <taxon>Pleosporales</taxon>
        <taxon>Pleosporineae</taxon>
        <taxon>Phaeosphaeriaceae</taxon>
        <taxon>Ophiobolus</taxon>
    </lineage>
</organism>
<dbReference type="Gene3D" id="3.65.10.20">
    <property type="entry name" value="RNA 3'-terminal phosphate cyclase domain"/>
    <property type="match status" value="1"/>
</dbReference>
<dbReference type="InterPro" id="IPR037136">
    <property type="entry name" value="RNA3'_phos_cyclase_dom_sf"/>
</dbReference>
<sequence length="449" mass="48820">MQRVISTHLQTSQFMSLHIPSHLRLSVLTLRTPTRAMASHSTPTTPIYLEGTTLEGGGQLLRIALGLSSLTKKPINITNIRGKRSGGGGLKAQHLTSAQWLGQACNARLNGAELKGKEMTFTPQQDGAAFQPENRGNEFRITQTTPGSINLILQAILPYLLFSGTSAPIRVHITGGTNVFNSPSYDYIKEVLIPTLTLIGIPPIASRIHSRGWSQGSTSLGSVTYTITPLRTALPAFNLTQRGTITHVKAIVIAPRNTQQHFRDELDAMFDKRAHLFFGLDNISGEVDIAFEASHHDKRYYILLIATSTSGIKIARDWLYDHAIRPGKTEKIPPTMVKKVSDGLLKELAHGGCVDEYMRDQLVVFQALAQGRSEVLGGRKVRGDGHEGDLVEPSLHARTAMWVAEKMLGVECDAEGACVGVGFEPCGRGDGDEVDGLAGELETLNVEES</sequence>
<evidence type="ECO:0000313" key="3">
    <source>
        <dbReference type="Proteomes" id="UP000799424"/>
    </source>
</evidence>
<protein>
    <submittedName>
        <fullName evidence="2">RNA 3'-terminal phosphate cyclase</fullName>
    </submittedName>
</protein>
<dbReference type="FunFam" id="3.65.10.20:FF:000013">
    <property type="entry name" value="TatD related DNase"/>
    <property type="match status" value="1"/>
</dbReference>
<dbReference type="Pfam" id="PF01137">
    <property type="entry name" value="RTC"/>
    <property type="match status" value="1"/>
</dbReference>
<dbReference type="Gene3D" id="3.30.360.20">
    <property type="entry name" value="RNA 3'-terminal phosphate cyclase, insert domain"/>
    <property type="match status" value="1"/>
</dbReference>
<dbReference type="OrthoDB" id="25029at2759"/>
<feature type="domain" description="RNA 3'-terminal phosphate cyclase" evidence="1">
    <location>
        <begin position="54"/>
        <end position="412"/>
    </location>
</feature>
<dbReference type="AlphaFoldDB" id="A0A6A6ZQP6"/>
<dbReference type="GO" id="GO:0006396">
    <property type="term" value="P:RNA processing"/>
    <property type="evidence" value="ECO:0007669"/>
    <property type="project" value="InterPro"/>
</dbReference>
<evidence type="ECO:0000259" key="1">
    <source>
        <dbReference type="Pfam" id="PF01137"/>
    </source>
</evidence>
<name>A0A6A6ZQP6_9PLEO</name>
<dbReference type="PANTHER" id="PTHR11096">
    <property type="entry name" value="RNA 3' TERMINAL PHOSPHATE CYCLASE"/>
    <property type="match status" value="1"/>
</dbReference>
<dbReference type="InterPro" id="IPR000228">
    <property type="entry name" value="RNA3'_term_phos_cyc"/>
</dbReference>
<evidence type="ECO:0000313" key="2">
    <source>
        <dbReference type="EMBL" id="KAF2823126.1"/>
    </source>
</evidence>
<dbReference type="GO" id="GO:0005634">
    <property type="term" value="C:nucleus"/>
    <property type="evidence" value="ECO:0007669"/>
    <property type="project" value="TreeGrafter"/>
</dbReference>
<reference evidence="2" key="1">
    <citation type="journal article" date="2020" name="Stud. Mycol.">
        <title>101 Dothideomycetes genomes: a test case for predicting lifestyles and emergence of pathogens.</title>
        <authorList>
            <person name="Haridas S."/>
            <person name="Albert R."/>
            <person name="Binder M."/>
            <person name="Bloem J."/>
            <person name="Labutti K."/>
            <person name="Salamov A."/>
            <person name="Andreopoulos B."/>
            <person name="Baker S."/>
            <person name="Barry K."/>
            <person name="Bills G."/>
            <person name="Bluhm B."/>
            <person name="Cannon C."/>
            <person name="Castanera R."/>
            <person name="Culley D."/>
            <person name="Daum C."/>
            <person name="Ezra D."/>
            <person name="Gonzalez J."/>
            <person name="Henrissat B."/>
            <person name="Kuo A."/>
            <person name="Liang C."/>
            <person name="Lipzen A."/>
            <person name="Lutzoni F."/>
            <person name="Magnuson J."/>
            <person name="Mondo S."/>
            <person name="Nolan M."/>
            <person name="Ohm R."/>
            <person name="Pangilinan J."/>
            <person name="Park H.-J."/>
            <person name="Ramirez L."/>
            <person name="Alfaro M."/>
            <person name="Sun H."/>
            <person name="Tritt A."/>
            <person name="Yoshinaga Y."/>
            <person name="Zwiers L.-H."/>
            <person name="Turgeon B."/>
            <person name="Goodwin S."/>
            <person name="Spatafora J."/>
            <person name="Crous P."/>
            <person name="Grigoriev I."/>
        </authorList>
    </citation>
    <scope>NUCLEOTIDE SEQUENCE</scope>
    <source>
        <strain evidence="2">CBS 113818</strain>
    </source>
</reference>
<dbReference type="EMBL" id="MU006233">
    <property type="protein sequence ID" value="KAF2823126.1"/>
    <property type="molecule type" value="Genomic_DNA"/>
</dbReference>
<keyword evidence="3" id="KW-1185">Reference proteome</keyword>
<dbReference type="InterPro" id="IPR036553">
    <property type="entry name" value="RPTC_insert"/>
</dbReference>
<dbReference type="GO" id="GO:0003963">
    <property type="term" value="F:RNA-3'-phosphate cyclase activity"/>
    <property type="evidence" value="ECO:0007669"/>
    <property type="project" value="TreeGrafter"/>
</dbReference>
<dbReference type="SUPFAM" id="SSF55205">
    <property type="entry name" value="EPT/RTPC-like"/>
    <property type="match status" value="1"/>
</dbReference>
<proteinExistence type="predicted"/>
<dbReference type="PANTHER" id="PTHR11096:SF0">
    <property type="entry name" value="RNA 3'-TERMINAL PHOSPHATE CYCLASE"/>
    <property type="match status" value="1"/>
</dbReference>
<dbReference type="InterPro" id="IPR013792">
    <property type="entry name" value="RNA3'P_cycl/enolpyr_Trfase_a/b"/>
</dbReference>
<accession>A0A6A6ZQP6</accession>
<gene>
    <name evidence="2" type="ORF">CC86DRAFT_372835</name>
</gene>